<keyword evidence="3" id="KW-1185">Reference proteome</keyword>
<dbReference type="Proteomes" id="UP000518315">
    <property type="component" value="Unassembled WGS sequence"/>
</dbReference>
<name>A0A7W5BR02_9HYPH</name>
<comment type="caution">
    <text evidence="2">The sequence shown here is derived from an EMBL/GenBank/DDBJ whole genome shotgun (WGS) entry which is preliminary data.</text>
</comment>
<feature type="transmembrane region" description="Helical" evidence="1">
    <location>
        <begin position="6"/>
        <end position="26"/>
    </location>
</feature>
<keyword evidence="1" id="KW-0472">Membrane</keyword>
<dbReference type="RefSeq" id="WP_165504854.1">
    <property type="nucleotide sequence ID" value="NZ_JACHXH010000014.1"/>
</dbReference>
<organism evidence="2 3">
    <name type="scientific">Rhizobium pisi</name>
    <dbReference type="NCBI Taxonomy" id="574561"/>
    <lineage>
        <taxon>Bacteria</taxon>
        <taxon>Pseudomonadati</taxon>
        <taxon>Pseudomonadota</taxon>
        <taxon>Alphaproteobacteria</taxon>
        <taxon>Hyphomicrobiales</taxon>
        <taxon>Rhizobiaceae</taxon>
        <taxon>Rhizobium/Agrobacterium group</taxon>
        <taxon>Rhizobium</taxon>
    </lineage>
</organism>
<protein>
    <submittedName>
        <fullName evidence="2">Uncharacterized protein YpmB</fullName>
    </submittedName>
</protein>
<sequence>MSRSNGLYVIIGILVVAVIGLGAYIFHEESKPQGVEMSIDKNGVSIKQN</sequence>
<reference evidence="2 3" key="1">
    <citation type="submission" date="2020-08" db="EMBL/GenBank/DDBJ databases">
        <title>Genomic Encyclopedia of Type Strains, Phase III (KMG-III): the genomes of soil and plant-associated and newly described type strains.</title>
        <authorList>
            <person name="Whitman W."/>
        </authorList>
    </citation>
    <scope>NUCLEOTIDE SEQUENCE [LARGE SCALE GENOMIC DNA]</scope>
    <source>
        <strain evidence="2 3">CECT 4113</strain>
    </source>
</reference>
<evidence type="ECO:0000313" key="3">
    <source>
        <dbReference type="Proteomes" id="UP000518315"/>
    </source>
</evidence>
<evidence type="ECO:0000256" key="1">
    <source>
        <dbReference type="SAM" id="Phobius"/>
    </source>
</evidence>
<evidence type="ECO:0000313" key="2">
    <source>
        <dbReference type="EMBL" id="MBB3136408.1"/>
    </source>
</evidence>
<proteinExistence type="predicted"/>
<gene>
    <name evidence="2" type="ORF">FHS26_004162</name>
</gene>
<keyword evidence="1" id="KW-0812">Transmembrane</keyword>
<accession>A0A7W5BR02</accession>
<dbReference type="AlphaFoldDB" id="A0A7W5BR02"/>
<dbReference type="EMBL" id="JACHXH010000014">
    <property type="protein sequence ID" value="MBB3136408.1"/>
    <property type="molecule type" value="Genomic_DNA"/>
</dbReference>
<keyword evidence="1" id="KW-1133">Transmembrane helix</keyword>